<dbReference type="InterPro" id="IPR003126">
    <property type="entry name" value="Znf_UBR"/>
</dbReference>
<comment type="function">
    <text evidence="10">Ubiquitin ligase protein which is a component of the N-end rule pathway. Recognizes and binds to proteins bearing specific N-terminal residues that are destabilizing according to the N-end rule, leading to their ubiquitination and subsequent degradation.</text>
</comment>
<proteinExistence type="inferred from homology"/>
<evidence type="ECO:0000256" key="2">
    <source>
        <dbReference type="ARBA" id="ARBA00004906"/>
    </source>
</evidence>
<evidence type="ECO:0000256" key="11">
    <source>
        <dbReference type="SAM" id="MobiDB-lite"/>
    </source>
</evidence>
<evidence type="ECO:0000313" key="13">
    <source>
        <dbReference type="EMBL" id="CCA25954.1"/>
    </source>
</evidence>
<evidence type="ECO:0000256" key="9">
    <source>
        <dbReference type="PROSITE-ProRule" id="PRU00508"/>
    </source>
</evidence>
<reference evidence="13" key="2">
    <citation type="submission" date="2011-02" db="EMBL/GenBank/DDBJ databases">
        <authorList>
            <person name="MacLean D."/>
        </authorList>
    </citation>
    <scope>NUCLEOTIDE SEQUENCE</scope>
</reference>
<dbReference type="UniPathway" id="UPA00143"/>
<feature type="region of interest" description="Disordered" evidence="11">
    <location>
        <begin position="1255"/>
        <end position="1279"/>
    </location>
</feature>
<name>F0WWW9_9STRA</name>
<dbReference type="EC" id="2.3.2.27" evidence="10"/>
<dbReference type="GO" id="GO:0008270">
    <property type="term" value="F:zinc ion binding"/>
    <property type="evidence" value="ECO:0007669"/>
    <property type="project" value="UniProtKB-UniRule"/>
</dbReference>
<dbReference type="PROSITE" id="PS51157">
    <property type="entry name" value="ZF_UBR"/>
    <property type="match status" value="1"/>
</dbReference>
<dbReference type="Pfam" id="PF02207">
    <property type="entry name" value="zf-UBR"/>
    <property type="match status" value="1"/>
</dbReference>
<dbReference type="GO" id="GO:0016567">
    <property type="term" value="P:protein ubiquitination"/>
    <property type="evidence" value="ECO:0007669"/>
    <property type="project" value="UniProtKB-UniRule"/>
</dbReference>
<dbReference type="PANTHER" id="PTHR21497">
    <property type="entry name" value="UBIQUITIN LIGASE E3 ALPHA-RELATED"/>
    <property type="match status" value="1"/>
</dbReference>
<evidence type="ECO:0000259" key="12">
    <source>
        <dbReference type="PROSITE" id="PS51157"/>
    </source>
</evidence>
<dbReference type="InterPro" id="IPR044046">
    <property type="entry name" value="E3_ligase_UBR-like_C"/>
</dbReference>
<feature type="domain" description="UBR-type" evidence="12">
    <location>
        <begin position="75"/>
        <end position="146"/>
    </location>
</feature>
<keyword evidence="3 10" id="KW-0808">Transferase</keyword>
<dbReference type="Pfam" id="PF18995">
    <property type="entry name" value="PRT6_C"/>
    <property type="match status" value="1"/>
</dbReference>
<comment type="similarity">
    <text evidence="8 10">Belongs to the E3 ubiquitin-protein ligase UBR1-like family.</text>
</comment>
<comment type="catalytic activity">
    <reaction evidence="1 10">
        <text>S-ubiquitinyl-[E2 ubiquitin-conjugating enzyme]-L-cysteine + [acceptor protein]-L-lysine = [E2 ubiquitin-conjugating enzyme]-L-cysteine + N(6)-ubiquitinyl-[acceptor protein]-L-lysine.</text>
        <dbReference type="EC" id="2.3.2.27"/>
    </reaction>
</comment>
<evidence type="ECO:0000256" key="7">
    <source>
        <dbReference type="ARBA" id="ARBA00022833"/>
    </source>
</evidence>
<dbReference type="Gene3D" id="2.10.110.30">
    <property type="match status" value="1"/>
</dbReference>
<dbReference type="GO" id="GO:0061630">
    <property type="term" value="F:ubiquitin protein ligase activity"/>
    <property type="evidence" value="ECO:0007669"/>
    <property type="project" value="UniProtKB-UniRule"/>
</dbReference>
<dbReference type="CDD" id="cd19673">
    <property type="entry name" value="UBR-box_UBR3"/>
    <property type="match status" value="1"/>
</dbReference>
<reference evidence="13" key="1">
    <citation type="journal article" date="2011" name="PLoS Biol.">
        <title>Gene gain and loss during evolution of obligate parasitism in the white rust pathogen of Arabidopsis thaliana.</title>
        <authorList>
            <person name="Kemen E."/>
            <person name="Gardiner A."/>
            <person name="Schultz-Larsen T."/>
            <person name="Kemen A.C."/>
            <person name="Balmuth A.L."/>
            <person name="Robert-Seilaniantz A."/>
            <person name="Bailey K."/>
            <person name="Holub E."/>
            <person name="Studholme D.J."/>
            <person name="Maclean D."/>
            <person name="Jones J.D."/>
        </authorList>
    </citation>
    <scope>NUCLEOTIDE SEQUENCE</scope>
</reference>
<dbReference type="InterPro" id="IPR039164">
    <property type="entry name" value="UBR1-like"/>
</dbReference>
<dbReference type="PANTHER" id="PTHR21497:SF24">
    <property type="entry name" value="E3 UBIQUITIN-PROTEIN LIGASE UBR1"/>
    <property type="match status" value="1"/>
</dbReference>
<dbReference type="SMART" id="SM00396">
    <property type="entry name" value="ZnF_UBR1"/>
    <property type="match status" value="1"/>
</dbReference>
<dbReference type="GO" id="GO:0000151">
    <property type="term" value="C:ubiquitin ligase complex"/>
    <property type="evidence" value="ECO:0007669"/>
    <property type="project" value="TreeGrafter"/>
</dbReference>
<gene>
    <name evidence="13" type="primary">AlNc14C335G10730</name>
    <name evidence="13" type="ORF">ALNC14_120980</name>
</gene>
<keyword evidence="7 10" id="KW-0862">Zinc</keyword>
<dbReference type="FunFam" id="2.10.110.30:FF:000002">
    <property type="entry name" value="Putative e3 ubiquitin-protein ligase ubr3"/>
    <property type="match status" value="1"/>
</dbReference>
<dbReference type="GO" id="GO:0071596">
    <property type="term" value="P:ubiquitin-dependent protein catabolic process via the N-end rule pathway"/>
    <property type="evidence" value="ECO:0007669"/>
    <property type="project" value="UniProtKB-UniRule"/>
</dbReference>
<evidence type="ECO:0000256" key="6">
    <source>
        <dbReference type="ARBA" id="ARBA00022786"/>
    </source>
</evidence>
<accession>F0WWW9</accession>
<protein>
    <recommendedName>
        <fullName evidence="10">E3 ubiquitin-protein ligase</fullName>
        <ecNumber evidence="10">2.3.2.27</ecNumber>
    </recommendedName>
</protein>
<evidence type="ECO:0000256" key="3">
    <source>
        <dbReference type="ARBA" id="ARBA00022679"/>
    </source>
</evidence>
<keyword evidence="4 10" id="KW-0479">Metal-binding</keyword>
<dbReference type="CDD" id="cd16482">
    <property type="entry name" value="RING-H2_UBR1-like"/>
    <property type="match status" value="1"/>
</dbReference>
<evidence type="ECO:0000256" key="8">
    <source>
        <dbReference type="ARBA" id="ARBA00046341"/>
    </source>
</evidence>
<sequence length="2145" mass="243154">MQTEKKPMNAHHVQELMNTMLNSPKVWSFSCDLTSEHLWNLKSHPTLPLQLQQLHYLIVYDDEMLALLRRKSAKRMCACEFKPGDIAWNCKECQVDETCVMCNNCFIASDHTNHEVFFYYTHSGGCCDCGDPEAWAPEGFCSEHKGAQDMEPSAGIPSAMIENARACLGIVVHTIVGIILDARRAAIIKEEDILRARQTFAKEPSEKRYTVLIYHNELQSSQDFATALSQAHPAVAYQMLKLVNETSTQKQSVVRSNTTREDALELAEALHRHGIVCSIVSNDFKMRVSLISGIIQYLVALANLSDGFCRLICEQFVDMNAEDWVSDNRTEPNDEQDRKNQTYSLLRNSILADSFLPKKESDALHSLLMALLADPLFKRSFAIAFTYAYDQLYREFVAGIGSSNLTILAFSVQFFNRASFVKLLVEKHDLLSVLVTTILETLQSKFRVLEANEVEMQAKDAHEVDGEDLQLVWREYVSDGSDSKVLERRNYWDLYAAVILRSRPSVVEYLDLDSLANECNWITKPQTRIQQFLSCLPAKTALPGRHEVDLASPVFVYRRYMSGLLDLRYALQIDGVAEQFISMHHGRYYVQFLLYLSHLQGVYPETRRLGDHVEMESRAWVAAVEYVSTVCDVFTWIITNVMKNNRRNGPEDSEAIDSVARTQAPKTVNLVEQLVRPLMDSFYFWLISRNKYYPPKEFRAGDLLREDQVETSISCHFPIHRAFAQLLRTFCDLPPYLSVFYRLMRDPFAMESSSVWVHSTASSLGFWHCVQFIEPVLQAIVWDAQVHCGMWVRNGMAVMNHSMNYGEPPFCLRFRDLDLLLLQFSFQLAPTDWLLLTILDRFGITRTFFKLSSEQNRYALNALVAECLKLFSQLATELPPRLSGRTDDGIMNEDSSKSVLSCLIPYLRRELVQRLCVGPCGHSDLSKIATEYFSTHEHLFASNFSSGVVLDQILTEICVMTTPNERTIERSDAEMDEQSGMDGLGARAIDTGAALSAGSHDTASSTLGKLQYRLKPELLSEYSSCFVHLTRKQHESAHDNWLHHRLRRSKECLQQELDDDSLDASENWLAFPLVQPFPPCAPGFYWSRLSILHEQARWLIYESLWHSNNSERPHRNLTVLSCALHLLTLQVYVIEEIPTAVDTTELSVKQEALSSRTKALKNEFLAWLSQKNAPENDLSTEPRCSIFELLLQLNPWSPFYEHDRSLQCMEEASKRLHLEGDQKHELGRGVEWIIRRLAQLDERCQEALKRRAIRTRRMSQEKQERNISLAQRRKEAQKKAMERMQQRQAAFAAQVDQVAEDENQLESANVLAESAETDAGSSRPSFDVDMTLEENTNAESLDCAMCHTCDPEESFMCFVGFAQSSAVCSRLHAGDGVYTQDGKQQLASLSSFWTSPIDEMHFGEDVPVHVRLCGHAVHHKCWESYHASQFQRVITGAHHRHALNAVDVAKKEFLCPLCKSISNILIPNVSTKDRNALEGALDRLHSSNMPNASLLKSADVSDDYEASLEWLQQLATGTNLNLHCYSTSADSTISAQGVEKKHLRPSTAMPVMESWLEHGLASLCMALHKVASGAMQKSRPDRYTSSACHALFHTLLCLFLKDKVDQHKSKAAEPFLAAMKYLPLMLRQVGNSKIPATITSAPVQPSRLVALAVEGSNLQKWCEQNPISKLRMQMCQLLHFGGSEIKADGSIVLEDDHPSTQTQTRKQSQWEKLRRPIKPLLLSHLGSVLIKGILSAGCQEEAWLIARLVVLARMIQTLLWVCVSDDAVEKSDWIVKHDDSNLQTQTHTKAFIECFFDGMDACTPSEKDTTAASLMGKLREKVAKAYGAVGTCTFAAEDNQNGCKCRVALLTLVANEVIPIASVAVYVIQARFSTSEAVHSEEAIQQPWMVSNSAISHLELTRVSTLLKSDSGWWSLASRWIGRFRGAYDEMQDPNSLLAQWLLRMNLNRHGDQQLTYASLRTHDLYGMHCALSIHSAAKSRIRYIKSLPNAYVRFYSELAKRKCESCHQFPTRPAVCLICGLLLCAANTCRALHHEKTYPEESNPGACTIHAKKCGRGVGMFLLVLEGAVLLVYWKLAAYVGSLYVDEYGEEFGERNRDLNKGRPLYLNPKRRDRLLRLWLCHEIPNEVVKIQNTSERVIRNSHY</sequence>
<comment type="pathway">
    <text evidence="2 10">Protein modification; protein ubiquitination.</text>
</comment>
<evidence type="ECO:0000256" key="5">
    <source>
        <dbReference type="ARBA" id="ARBA00022771"/>
    </source>
</evidence>
<organism evidence="13">
    <name type="scientific">Albugo laibachii Nc14</name>
    <dbReference type="NCBI Taxonomy" id="890382"/>
    <lineage>
        <taxon>Eukaryota</taxon>
        <taxon>Sar</taxon>
        <taxon>Stramenopiles</taxon>
        <taxon>Oomycota</taxon>
        <taxon>Peronosporomycetes</taxon>
        <taxon>Albuginales</taxon>
        <taxon>Albuginaceae</taxon>
        <taxon>Albugo</taxon>
    </lineage>
</organism>
<keyword evidence="6 10" id="KW-0833">Ubl conjugation pathway</keyword>
<dbReference type="HOGENOM" id="CLU_000412_0_0_1"/>
<keyword evidence="5 10" id="KW-0863">Zinc-finger</keyword>
<evidence type="ECO:0000256" key="10">
    <source>
        <dbReference type="RuleBase" id="RU366018"/>
    </source>
</evidence>
<feature type="zinc finger region" description="UBR-type" evidence="9">
    <location>
        <begin position="75"/>
        <end position="146"/>
    </location>
</feature>
<evidence type="ECO:0000256" key="4">
    <source>
        <dbReference type="ARBA" id="ARBA00022723"/>
    </source>
</evidence>
<evidence type="ECO:0000256" key="1">
    <source>
        <dbReference type="ARBA" id="ARBA00000900"/>
    </source>
</evidence>
<dbReference type="EMBL" id="FR824380">
    <property type="protein sequence ID" value="CCA25954.1"/>
    <property type="molecule type" value="Genomic_DNA"/>
</dbReference>
<dbReference type="GO" id="GO:0005737">
    <property type="term" value="C:cytoplasm"/>
    <property type="evidence" value="ECO:0007669"/>
    <property type="project" value="TreeGrafter"/>
</dbReference>